<dbReference type="InterPro" id="IPR035996">
    <property type="entry name" value="4pyrrol_Methylase_sf"/>
</dbReference>
<evidence type="ECO:0000256" key="3">
    <source>
        <dbReference type="ARBA" id="ARBA00022573"/>
    </source>
</evidence>
<dbReference type="InterPro" id="IPR014777">
    <property type="entry name" value="4pyrrole_Mease_sub1"/>
</dbReference>
<organism evidence="9 10">
    <name type="scientific">Desulfarculus baarsii (strain ATCC 33931 / DSM 2075 / LMG 7858 / VKM B-1802 / 2st14)</name>
    <dbReference type="NCBI Taxonomy" id="644282"/>
    <lineage>
        <taxon>Bacteria</taxon>
        <taxon>Pseudomonadati</taxon>
        <taxon>Thermodesulfobacteriota</taxon>
        <taxon>Desulfarculia</taxon>
        <taxon>Desulfarculales</taxon>
        <taxon>Desulfarculaceae</taxon>
        <taxon>Desulfarculus</taxon>
    </lineage>
</organism>
<evidence type="ECO:0000256" key="1">
    <source>
        <dbReference type="ARBA" id="ARBA00004953"/>
    </source>
</evidence>
<dbReference type="InterPro" id="IPR006362">
    <property type="entry name" value="Cbl_synth_CobM/CibF"/>
</dbReference>
<dbReference type="Proteomes" id="UP000009047">
    <property type="component" value="Chromosome"/>
</dbReference>
<name>E1QJS9_DESB2</name>
<dbReference type="Gene3D" id="3.30.950.10">
    <property type="entry name" value="Methyltransferase, Cobalt-precorrin-4 Transmethylase, Domain 2"/>
    <property type="match status" value="1"/>
</dbReference>
<comment type="similarity">
    <text evidence="2 7">Belongs to the precorrin methyltransferase family.</text>
</comment>
<evidence type="ECO:0000256" key="6">
    <source>
        <dbReference type="ARBA" id="ARBA00022691"/>
    </source>
</evidence>
<evidence type="ECO:0000313" key="10">
    <source>
        <dbReference type="Proteomes" id="UP000009047"/>
    </source>
</evidence>
<evidence type="ECO:0000256" key="5">
    <source>
        <dbReference type="ARBA" id="ARBA00022679"/>
    </source>
</evidence>
<dbReference type="PANTHER" id="PTHR45790">
    <property type="entry name" value="SIROHEME SYNTHASE-RELATED"/>
    <property type="match status" value="1"/>
</dbReference>
<dbReference type="RefSeq" id="WP_013259261.1">
    <property type="nucleotide sequence ID" value="NC_014365.1"/>
</dbReference>
<dbReference type="GO" id="GO:0046026">
    <property type="term" value="F:precorrin-4 C11-methyltransferase activity"/>
    <property type="evidence" value="ECO:0007669"/>
    <property type="project" value="UniProtKB-EC"/>
</dbReference>
<dbReference type="UniPathway" id="UPA00148"/>
<dbReference type="Pfam" id="PF00590">
    <property type="entry name" value="TP_methylase"/>
    <property type="match status" value="1"/>
</dbReference>
<proteinExistence type="inferred from homology"/>
<keyword evidence="5 7" id="KW-0808">Transferase</keyword>
<evidence type="ECO:0000256" key="7">
    <source>
        <dbReference type="RuleBase" id="RU003960"/>
    </source>
</evidence>
<dbReference type="GO" id="GO:0032259">
    <property type="term" value="P:methylation"/>
    <property type="evidence" value="ECO:0007669"/>
    <property type="project" value="UniProtKB-KW"/>
</dbReference>
<keyword evidence="6" id="KW-0949">S-adenosyl-L-methionine</keyword>
<dbReference type="SUPFAM" id="SSF53790">
    <property type="entry name" value="Tetrapyrrole methylase"/>
    <property type="match status" value="1"/>
</dbReference>
<evidence type="ECO:0000256" key="2">
    <source>
        <dbReference type="ARBA" id="ARBA00005879"/>
    </source>
</evidence>
<reference evidence="9 10" key="1">
    <citation type="journal article" date="2010" name="Stand. Genomic Sci.">
        <title>Complete genome sequence of Desulfarculus baarsii type strain (2st14).</title>
        <authorList>
            <person name="Sun H."/>
            <person name="Spring S."/>
            <person name="Lapidus A."/>
            <person name="Davenport K."/>
            <person name="Del Rio T.G."/>
            <person name="Tice H."/>
            <person name="Nolan M."/>
            <person name="Copeland A."/>
            <person name="Cheng J.F."/>
            <person name="Lucas S."/>
            <person name="Tapia R."/>
            <person name="Goodwin L."/>
            <person name="Pitluck S."/>
            <person name="Ivanova N."/>
            <person name="Pagani I."/>
            <person name="Mavromatis K."/>
            <person name="Ovchinnikova G."/>
            <person name="Pati A."/>
            <person name="Chen A."/>
            <person name="Palaniappan K."/>
            <person name="Hauser L."/>
            <person name="Chang Y.J."/>
            <person name="Jeffries C.D."/>
            <person name="Detter J.C."/>
            <person name="Han C."/>
            <person name="Rohde M."/>
            <person name="Brambilla E."/>
            <person name="Goker M."/>
            <person name="Woyke T."/>
            <person name="Bristow J."/>
            <person name="Eisen J.A."/>
            <person name="Markowitz V."/>
            <person name="Hugenholtz P."/>
            <person name="Kyrpides N.C."/>
            <person name="Klenk H.P."/>
            <person name="Land M."/>
        </authorList>
    </citation>
    <scope>NUCLEOTIDE SEQUENCE [LARGE SCALE GENOMIC DNA]</scope>
    <source>
        <strain evidence="10">ATCC 33931 / DSM 2075 / LMG 7858 / VKM B-1802 / 2st14</strain>
    </source>
</reference>
<dbReference type="OrthoDB" id="9815856at2"/>
<dbReference type="AlphaFoldDB" id="E1QJS9"/>
<dbReference type="eggNOG" id="COG2875">
    <property type="taxonomic scope" value="Bacteria"/>
</dbReference>
<dbReference type="InterPro" id="IPR003043">
    <property type="entry name" value="Uropor_MeTrfase_CS"/>
</dbReference>
<dbReference type="STRING" id="644282.Deba_2461"/>
<dbReference type="EC" id="2.1.1.133" evidence="9"/>
<accession>E1QJS9</accession>
<dbReference type="KEGG" id="dbr:Deba_2461"/>
<keyword evidence="4 7" id="KW-0489">Methyltransferase</keyword>
<sequence>MSQARESNPIIFVGAGPGDPELITVAGRKALEQADLVVYAGSLVSPEMLDWCQPQCRLVNSAHLDLDQIVGEMIAAHDQGQRVVRLQTGDVSLYGALPEQLCRLAAHGASWRIIPGVSAAFASAAAIGLSYTLPETCQSLIFTRAGGRTPMPARENLAAMAGHGCSVVIYLSAALGQDVAEALSAAYGPESPVAVVQRASWPDEKAIWSTAASLQGDLERAGINRQALIICGPAVAALRAGYADCLPSRLYDHAFGHAWRPAGQKD</sequence>
<evidence type="ECO:0000256" key="4">
    <source>
        <dbReference type="ARBA" id="ARBA00022603"/>
    </source>
</evidence>
<evidence type="ECO:0000259" key="8">
    <source>
        <dbReference type="Pfam" id="PF00590"/>
    </source>
</evidence>
<dbReference type="Gene3D" id="3.40.1010.10">
    <property type="entry name" value="Cobalt-precorrin-4 Transmethylase, Domain 1"/>
    <property type="match status" value="1"/>
</dbReference>
<dbReference type="CDD" id="cd11641">
    <property type="entry name" value="Precorrin-4_C11-MT"/>
    <property type="match status" value="1"/>
</dbReference>
<keyword evidence="3" id="KW-0169">Cobalamin biosynthesis</keyword>
<dbReference type="PANTHER" id="PTHR45790:SF4">
    <property type="entry name" value="COBALT-PRECORRIN-4 C(11)-METHYLTRANSFERASE"/>
    <property type="match status" value="1"/>
</dbReference>
<dbReference type="InterPro" id="IPR000878">
    <property type="entry name" value="4pyrrol_Mease"/>
</dbReference>
<dbReference type="InterPro" id="IPR014776">
    <property type="entry name" value="4pyrrole_Mease_sub2"/>
</dbReference>
<evidence type="ECO:0000313" key="9">
    <source>
        <dbReference type="EMBL" id="ADK85822.1"/>
    </source>
</evidence>
<dbReference type="GO" id="GO:0009236">
    <property type="term" value="P:cobalamin biosynthetic process"/>
    <property type="evidence" value="ECO:0007669"/>
    <property type="project" value="UniProtKB-UniPathway"/>
</dbReference>
<dbReference type="InterPro" id="IPR050161">
    <property type="entry name" value="Siro_Cobalamin_biosynth"/>
</dbReference>
<feature type="domain" description="Tetrapyrrole methylase" evidence="8">
    <location>
        <begin position="10"/>
        <end position="213"/>
    </location>
</feature>
<gene>
    <name evidence="9" type="ordered locus">Deba_2461</name>
</gene>
<dbReference type="EMBL" id="CP002085">
    <property type="protein sequence ID" value="ADK85822.1"/>
    <property type="molecule type" value="Genomic_DNA"/>
</dbReference>
<dbReference type="NCBIfam" id="TIGR01465">
    <property type="entry name" value="cobM_cbiF"/>
    <property type="match status" value="1"/>
</dbReference>
<dbReference type="HOGENOM" id="CLU_011276_7_1_7"/>
<keyword evidence="10" id="KW-1185">Reference proteome</keyword>
<comment type="pathway">
    <text evidence="1">Cofactor biosynthesis; adenosylcobalamin biosynthesis.</text>
</comment>
<dbReference type="PROSITE" id="PS00840">
    <property type="entry name" value="SUMT_2"/>
    <property type="match status" value="1"/>
</dbReference>
<protein>
    <submittedName>
        <fullName evidence="9">Precorrin-4 C11-methyltransferase</fullName>
        <ecNumber evidence="9">2.1.1.133</ecNumber>
    </submittedName>
</protein>